<reference evidence="2" key="1">
    <citation type="submission" date="2022-07" db="EMBL/GenBank/DDBJ databases">
        <title>Fungi with potential for degradation of polypropylene.</title>
        <authorList>
            <person name="Gostincar C."/>
        </authorList>
    </citation>
    <scope>NUCLEOTIDE SEQUENCE</scope>
    <source>
        <strain evidence="2">EXF-13287</strain>
    </source>
</reference>
<feature type="domain" description="2EXR" evidence="1">
    <location>
        <begin position="7"/>
        <end position="79"/>
    </location>
</feature>
<dbReference type="Pfam" id="PF20150">
    <property type="entry name" value="2EXR"/>
    <property type="match status" value="1"/>
</dbReference>
<dbReference type="Proteomes" id="UP001174691">
    <property type="component" value="Unassembled WGS sequence"/>
</dbReference>
<protein>
    <recommendedName>
        <fullName evidence="1">2EXR domain-containing protein</fullName>
    </recommendedName>
</protein>
<proteinExistence type="predicted"/>
<evidence type="ECO:0000313" key="2">
    <source>
        <dbReference type="EMBL" id="KAJ9164986.1"/>
    </source>
</evidence>
<dbReference type="AlphaFoldDB" id="A0AA38VTK2"/>
<sequence>MAATESFAPFRKLPAELRIQIWTEALTVPSIWAVALNNPKNVHDGGPPPHRRSIRMTCVGTSPHLVGLSCKQAREVMERIYKSPLRGPIMEATVAGVYWIYLERAVITFVNSQDSLAILDRFGAEISRFQHVALVWENWRTHPLTCVRLANSCPALRTLVVQRVDAETSRTWVSSLLRPSTLCEKVAPVVLELDAATAAYYVALAMHEGPEIGAADSDTLTYRKSILQYFGQSLPRLHILSPGEIAERGASADASLSARP</sequence>
<dbReference type="InterPro" id="IPR045518">
    <property type="entry name" value="2EXR"/>
</dbReference>
<gene>
    <name evidence="2" type="ORF">NKR19_g794</name>
</gene>
<evidence type="ECO:0000259" key="1">
    <source>
        <dbReference type="Pfam" id="PF20150"/>
    </source>
</evidence>
<keyword evidence="3" id="KW-1185">Reference proteome</keyword>
<comment type="caution">
    <text evidence="2">The sequence shown here is derived from an EMBL/GenBank/DDBJ whole genome shotgun (WGS) entry which is preliminary data.</text>
</comment>
<dbReference type="EMBL" id="JANBVN010000007">
    <property type="protein sequence ID" value="KAJ9164986.1"/>
    <property type="molecule type" value="Genomic_DNA"/>
</dbReference>
<organism evidence="2 3">
    <name type="scientific">Coniochaeta hoffmannii</name>
    <dbReference type="NCBI Taxonomy" id="91930"/>
    <lineage>
        <taxon>Eukaryota</taxon>
        <taxon>Fungi</taxon>
        <taxon>Dikarya</taxon>
        <taxon>Ascomycota</taxon>
        <taxon>Pezizomycotina</taxon>
        <taxon>Sordariomycetes</taxon>
        <taxon>Sordariomycetidae</taxon>
        <taxon>Coniochaetales</taxon>
        <taxon>Coniochaetaceae</taxon>
        <taxon>Coniochaeta</taxon>
    </lineage>
</organism>
<accession>A0AA38VTK2</accession>
<name>A0AA38VTK2_9PEZI</name>
<evidence type="ECO:0000313" key="3">
    <source>
        <dbReference type="Proteomes" id="UP001174691"/>
    </source>
</evidence>